<organism evidence="2 3">
    <name type="scientific">Artemisia annua</name>
    <name type="common">Sweet wormwood</name>
    <dbReference type="NCBI Taxonomy" id="35608"/>
    <lineage>
        <taxon>Eukaryota</taxon>
        <taxon>Viridiplantae</taxon>
        <taxon>Streptophyta</taxon>
        <taxon>Embryophyta</taxon>
        <taxon>Tracheophyta</taxon>
        <taxon>Spermatophyta</taxon>
        <taxon>Magnoliopsida</taxon>
        <taxon>eudicotyledons</taxon>
        <taxon>Gunneridae</taxon>
        <taxon>Pentapetalae</taxon>
        <taxon>asterids</taxon>
        <taxon>campanulids</taxon>
        <taxon>Asterales</taxon>
        <taxon>Asteraceae</taxon>
        <taxon>Asteroideae</taxon>
        <taxon>Anthemideae</taxon>
        <taxon>Artemisiinae</taxon>
        <taxon>Artemisia</taxon>
    </lineage>
</organism>
<sequence length="126" mass="13512">MAVVARSCLNPKPARRPLMRYILKALENPLKVVREESGSSARLRTPSSRGSWNAALFSSWRQSSADVAGMGGPGPSSLKRSGTSGSHSGSGHNGGGDHSSSNRKQSKDVFPEPLDVQDEERSNDEY</sequence>
<accession>A0A2U1M3B1</accession>
<dbReference type="GO" id="GO:0030246">
    <property type="term" value="F:carbohydrate binding"/>
    <property type="evidence" value="ECO:0007669"/>
    <property type="project" value="UniProtKB-KW"/>
</dbReference>
<dbReference type="OrthoDB" id="676979at2759"/>
<keyword evidence="2" id="KW-0430">Lectin</keyword>
<gene>
    <name evidence="2" type="ORF">CTI12_AA215440</name>
</gene>
<protein>
    <submittedName>
        <fullName evidence="2">Concanavalin A-like lectin/glucanase, subgroup</fullName>
    </submittedName>
</protein>
<dbReference type="EMBL" id="PKPP01006685">
    <property type="protein sequence ID" value="PWA55700.1"/>
    <property type="molecule type" value="Genomic_DNA"/>
</dbReference>
<dbReference type="AlphaFoldDB" id="A0A2U1M3B1"/>
<keyword evidence="3" id="KW-1185">Reference proteome</keyword>
<reference evidence="2 3" key="1">
    <citation type="journal article" date="2018" name="Mol. Plant">
        <title>The genome of Artemisia annua provides insight into the evolution of Asteraceae family and artemisinin biosynthesis.</title>
        <authorList>
            <person name="Shen Q."/>
            <person name="Zhang L."/>
            <person name="Liao Z."/>
            <person name="Wang S."/>
            <person name="Yan T."/>
            <person name="Shi P."/>
            <person name="Liu M."/>
            <person name="Fu X."/>
            <person name="Pan Q."/>
            <person name="Wang Y."/>
            <person name="Lv Z."/>
            <person name="Lu X."/>
            <person name="Zhang F."/>
            <person name="Jiang W."/>
            <person name="Ma Y."/>
            <person name="Chen M."/>
            <person name="Hao X."/>
            <person name="Li L."/>
            <person name="Tang Y."/>
            <person name="Lv G."/>
            <person name="Zhou Y."/>
            <person name="Sun X."/>
            <person name="Brodelius P.E."/>
            <person name="Rose J.K.C."/>
            <person name="Tang K."/>
        </authorList>
    </citation>
    <scope>NUCLEOTIDE SEQUENCE [LARGE SCALE GENOMIC DNA]</scope>
    <source>
        <strain evidence="3">cv. Huhao1</strain>
        <tissue evidence="2">Leaf</tissue>
    </source>
</reference>
<comment type="caution">
    <text evidence="2">The sequence shown here is derived from an EMBL/GenBank/DDBJ whole genome shotgun (WGS) entry which is preliminary data.</text>
</comment>
<feature type="region of interest" description="Disordered" evidence="1">
    <location>
        <begin position="63"/>
        <end position="126"/>
    </location>
</feature>
<feature type="compositionally biased region" description="Low complexity" evidence="1">
    <location>
        <begin position="81"/>
        <end position="90"/>
    </location>
</feature>
<proteinExistence type="predicted"/>
<evidence type="ECO:0000313" key="3">
    <source>
        <dbReference type="Proteomes" id="UP000245207"/>
    </source>
</evidence>
<dbReference type="Proteomes" id="UP000245207">
    <property type="component" value="Unassembled WGS sequence"/>
</dbReference>
<evidence type="ECO:0000256" key="1">
    <source>
        <dbReference type="SAM" id="MobiDB-lite"/>
    </source>
</evidence>
<dbReference type="STRING" id="35608.A0A2U1M3B1"/>
<name>A0A2U1M3B1_ARTAN</name>
<evidence type="ECO:0000313" key="2">
    <source>
        <dbReference type="EMBL" id="PWA55700.1"/>
    </source>
</evidence>